<dbReference type="RefSeq" id="WP_200240816.1">
    <property type="nucleotide sequence ID" value="NZ_NRRV01000062.1"/>
</dbReference>
<dbReference type="PROSITE" id="PS00086">
    <property type="entry name" value="CYTOCHROME_P450"/>
    <property type="match status" value="1"/>
</dbReference>
<evidence type="ECO:0008006" key="7">
    <source>
        <dbReference type="Google" id="ProtNLM"/>
    </source>
</evidence>
<dbReference type="PANTHER" id="PTHR46696">
    <property type="entry name" value="P450, PUTATIVE (EUROFUNG)-RELATED"/>
    <property type="match status" value="1"/>
</dbReference>
<evidence type="ECO:0000256" key="2">
    <source>
        <dbReference type="ARBA" id="ARBA00010617"/>
    </source>
</evidence>
<keyword evidence="3" id="KW-0479">Metal-binding</keyword>
<proteinExistence type="inferred from homology"/>
<organism evidence="5 6">
    <name type="scientific">Thiohalocapsa halophila</name>
    <dbReference type="NCBI Taxonomy" id="69359"/>
    <lineage>
        <taxon>Bacteria</taxon>
        <taxon>Pseudomonadati</taxon>
        <taxon>Pseudomonadota</taxon>
        <taxon>Gammaproteobacteria</taxon>
        <taxon>Chromatiales</taxon>
        <taxon>Chromatiaceae</taxon>
        <taxon>Thiohalocapsa</taxon>
    </lineage>
</organism>
<dbReference type="Pfam" id="PF00067">
    <property type="entry name" value="p450"/>
    <property type="match status" value="1"/>
</dbReference>
<keyword evidence="4" id="KW-0472">Membrane</keyword>
<comment type="similarity">
    <text evidence="2 3">Belongs to the cytochrome P450 family.</text>
</comment>
<dbReference type="SUPFAM" id="SSF48264">
    <property type="entry name" value="Cytochrome P450"/>
    <property type="match status" value="1"/>
</dbReference>
<feature type="transmembrane region" description="Helical" evidence="4">
    <location>
        <begin position="47"/>
        <end position="68"/>
    </location>
</feature>
<comment type="cofactor">
    <cofactor evidence="1">
        <name>heme</name>
        <dbReference type="ChEBI" id="CHEBI:30413"/>
    </cofactor>
</comment>
<dbReference type="Gene3D" id="1.10.630.10">
    <property type="entry name" value="Cytochrome P450"/>
    <property type="match status" value="1"/>
</dbReference>
<evidence type="ECO:0000256" key="4">
    <source>
        <dbReference type="SAM" id="Phobius"/>
    </source>
</evidence>
<keyword evidence="4" id="KW-1133">Transmembrane helix</keyword>
<protein>
    <recommendedName>
        <fullName evidence="7">Cytochrome P450</fullName>
    </recommendedName>
</protein>
<keyword evidence="3" id="KW-0503">Monooxygenase</keyword>
<dbReference type="Proteomes" id="UP000748752">
    <property type="component" value="Unassembled WGS sequence"/>
</dbReference>
<evidence type="ECO:0000313" key="5">
    <source>
        <dbReference type="EMBL" id="MBK1632932.1"/>
    </source>
</evidence>
<evidence type="ECO:0000313" key="6">
    <source>
        <dbReference type="Proteomes" id="UP000748752"/>
    </source>
</evidence>
<keyword evidence="3" id="KW-0408">Iron</keyword>
<accession>A0ABS1CLW8</accession>
<dbReference type="InterPro" id="IPR001128">
    <property type="entry name" value="Cyt_P450"/>
</dbReference>
<keyword evidence="3" id="KW-0560">Oxidoreductase</keyword>
<feature type="transmembrane region" description="Helical" evidence="4">
    <location>
        <begin position="12"/>
        <end position="35"/>
    </location>
</feature>
<comment type="caution">
    <text evidence="5">The sequence shown here is derived from an EMBL/GenBank/DDBJ whole genome shotgun (WGS) entry which is preliminary data.</text>
</comment>
<keyword evidence="4" id="KW-0812">Transmembrane</keyword>
<name>A0ABS1CLW8_9GAMM</name>
<dbReference type="InterPro" id="IPR036396">
    <property type="entry name" value="Cyt_P450_sf"/>
</dbReference>
<keyword evidence="6" id="KW-1185">Reference proteome</keyword>
<dbReference type="EMBL" id="NRRV01000062">
    <property type="protein sequence ID" value="MBK1632932.1"/>
    <property type="molecule type" value="Genomic_DNA"/>
</dbReference>
<dbReference type="InterPro" id="IPR017972">
    <property type="entry name" value="Cyt_P450_CS"/>
</dbReference>
<keyword evidence="3" id="KW-0349">Heme</keyword>
<dbReference type="PANTHER" id="PTHR46696:SF1">
    <property type="entry name" value="CYTOCHROME P450 YJIB-RELATED"/>
    <property type="match status" value="1"/>
</dbReference>
<sequence length="474" mass="51302">MTFLSNLLRLPVRWLAILGGGIADLVALLKLLARAFPGDKAGRQQRLLGVLATTAGQRALFGVLRVFWANLVLRRKLVAAYDNTGTAIVTRDVDVREVLARDADFLVVYELRMRRITAGENFFLGMQDSPAYQRNVSAMRLAARWEDVSAIIRPTVDEHAGTIVAGAEGKLDVPAQLTLPVVADMVARYFGTPVGGDGQPSRDDLIAWTSVMFWYLFIDLGADPDVDRGATEAAAAARDWLDQCIADRKANPTETDDVLSRCLGLQRADILGFDDLAIRNNLIGLIIGAVPTLSRAAVQALDQLLDRPGPLADACAAARADHDSKLAAIVFEALRFNPVNPFIYRRALADTTIAQGTLRARRIPKGTLVLASNLSAMFDPARLDVPERFDSTRPPDDYILWGYGLHTCFGRHINSAVVPALLKPLLAAGTPRRAAGDAGKLDTAGTPFPAHLVVELIPVRVDPGHRAGMAADKP</sequence>
<evidence type="ECO:0000256" key="3">
    <source>
        <dbReference type="RuleBase" id="RU000461"/>
    </source>
</evidence>
<evidence type="ECO:0000256" key="1">
    <source>
        <dbReference type="ARBA" id="ARBA00001971"/>
    </source>
</evidence>
<gene>
    <name evidence="5" type="ORF">CKO31_19695</name>
</gene>
<reference evidence="5 6" key="1">
    <citation type="journal article" date="2020" name="Microorganisms">
        <title>Osmotic Adaptation and Compatible Solute Biosynthesis of Phototrophic Bacteria as Revealed from Genome Analyses.</title>
        <authorList>
            <person name="Imhoff J.F."/>
            <person name="Rahn T."/>
            <person name="Kunzel S."/>
            <person name="Keller A."/>
            <person name="Neulinger S.C."/>
        </authorList>
    </citation>
    <scope>NUCLEOTIDE SEQUENCE [LARGE SCALE GENOMIC DNA]</scope>
    <source>
        <strain evidence="5 6">DSM 6210</strain>
    </source>
</reference>